<reference evidence="3 4" key="1">
    <citation type="submission" date="2024-01" db="EMBL/GenBank/DDBJ databases">
        <title>The genomes of 5 underutilized Papilionoideae crops provide insights into root nodulation and disease resistanc.</title>
        <authorList>
            <person name="Jiang F."/>
        </authorList>
    </citation>
    <scope>NUCLEOTIDE SEQUENCE [LARGE SCALE GENOMIC DNA]</scope>
    <source>
        <strain evidence="3">JINMINGXINNONG_FW02</strain>
        <tissue evidence="3">Leaves</tissue>
    </source>
</reference>
<feature type="compositionally biased region" description="Polar residues" evidence="1">
    <location>
        <begin position="423"/>
        <end position="432"/>
    </location>
</feature>
<dbReference type="EMBL" id="JAYMYR010000008">
    <property type="protein sequence ID" value="KAK7347480.1"/>
    <property type="molecule type" value="Genomic_DNA"/>
</dbReference>
<evidence type="ECO:0000256" key="2">
    <source>
        <dbReference type="SAM" id="Phobius"/>
    </source>
</evidence>
<keyword evidence="2" id="KW-0812">Transmembrane</keyword>
<protein>
    <submittedName>
        <fullName evidence="3">Uncharacterized protein</fullName>
    </submittedName>
</protein>
<evidence type="ECO:0000256" key="1">
    <source>
        <dbReference type="SAM" id="MobiDB-lite"/>
    </source>
</evidence>
<feature type="transmembrane region" description="Helical" evidence="2">
    <location>
        <begin position="217"/>
        <end position="235"/>
    </location>
</feature>
<evidence type="ECO:0000313" key="3">
    <source>
        <dbReference type="EMBL" id="KAK7347480.1"/>
    </source>
</evidence>
<dbReference type="SUPFAM" id="SSF48452">
    <property type="entry name" value="TPR-like"/>
    <property type="match status" value="1"/>
</dbReference>
<feature type="region of interest" description="Disordered" evidence="1">
    <location>
        <begin position="416"/>
        <end position="452"/>
    </location>
</feature>
<feature type="transmembrane region" description="Helical" evidence="2">
    <location>
        <begin position="195"/>
        <end position="211"/>
    </location>
</feature>
<keyword evidence="2" id="KW-1133">Transmembrane helix</keyword>
<keyword evidence="2" id="KW-0472">Membrane</keyword>
<name>A0AAN9QRE6_PHACN</name>
<organism evidence="3 4">
    <name type="scientific">Phaseolus coccineus</name>
    <name type="common">Scarlet runner bean</name>
    <name type="synonym">Phaseolus multiflorus</name>
    <dbReference type="NCBI Taxonomy" id="3886"/>
    <lineage>
        <taxon>Eukaryota</taxon>
        <taxon>Viridiplantae</taxon>
        <taxon>Streptophyta</taxon>
        <taxon>Embryophyta</taxon>
        <taxon>Tracheophyta</taxon>
        <taxon>Spermatophyta</taxon>
        <taxon>Magnoliopsida</taxon>
        <taxon>eudicotyledons</taxon>
        <taxon>Gunneridae</taxon>
        <taxon>Pentapetalae</taxon>
        <taxon>rosids</taxon>
        <taxon>fabids</taxon>
        <taxon>Fabales</taxon>
        <taxon>Fabaceae</taxon>
        <taxon>Papilionoideae</taxon>
        <taxon>50 kb inversion clade</taxon>
        <taxon>NPAAA clade</taxon>
        <taxon>indigoferoid/millettioid clade</taxon>
        <taxon>Phaseoleae</taxon>
        <taxon>Phaseolus</taxon>
    </lineage>
</organism>
<feature type="compositionally biased region" description="Basic and acidic residues" evidence="1">
    <location>
        <begin position="535"/>
        <end position="552"/>
    </location>
</feature>
<keyword evidence="4" id="KW-1185">Reference proteome</keyword>
<feature type="region of interest" description="Disordered" evidence="1">
    <location>
        <begin position="527"/>
        <end position="552"/>
    </location>
</feature>
<proteinExistence type="predicted"/>
<dbReference type="InterPro" id="IPR011990">
    <property type="entry name" value="TPR-like_helical_dom_sf"/>
</dbReference>
<sequence length="840" mass="94640">MLIPFLTQFLKQLIRTTTHKSRSTENRHCLWQIDNNCQYKTTAFRAGVLFFYFSLRHVTTCRFDVFNIILCRCSRVALHVLFSGEIEEERFFDEIMKFVIAKNPVNLINSHGSLVLLGVPSVECAFLRSSSAKWTCGSKPLMFSFSSLRAGCASSSSSSNVYGGWDDLGSSDAPDESHALRNLLVSIGIDDRKNVFVFLLGLVCAMAISRVKVSSIVVLPASALVFAVGFTVGFFRNGAFGEVRASGSKRREKEDNSNSKLSSEKLRSLVEFFDELDLVVNNLKSDVQSAIRNNKIRVDDFYGYVVITDKIKISLKNARNVVRALIGNEENSGGVLVENHKSGRRKKPVGEGGYQMLQSFSSLFGENLLSSNSTKVRENVKQEAVDRILDQTRGNGTVPVVEDRALNFVDEHKGNRELDLDPTQGSSTNSVLDMNKSGRIRTTPEGDNFGLGDIRRSKNKFFDDKEHSYRNKGLRFTNNRSFSFKMDSSSVTDMWESHDNLLDSESFKVRTKRMESESSFTHEQLLNQGHNTFRSSHDLRKGGSDRSQYKDDTVNYNDHRHLADDLSAHENEFNTASSAKISDDMMFDRYLDEASDLLKQAKEFIKVRQDEEQAEIMLYRSSDVLSKAVDLKPMSLLAVGQLGNTYLLHGELKLKICRELRTLLSGSIHPSSEKHSRILKGLRNKITSEEDVASFLIDVCEECEELLVQAGRKYRLALSIDANDVRALYNWGLALSFRGQLIADIGPGAAFEAERVFLAAIDKFDAMLLKGNVYAPDALFRWGVALQQRSRLRPGSSKEKVKLLQQAKRLYEDALHMDTNNMQVKDALSSCVTELNYRQF</sequence>
<accession>A0AAN9QRE6</accession>
<gene>
    <name evidence="3" type="ORF">VNO80_22010</name>
</gene>
<dbReference type="Proteomes" id="UP001374584">
    <property type="component" value="Unassembled WGS sequence"/>
</dbReference>
<dbReference type="PANTHER" id="PTHR36888">
    <property type="entry name" value="TETRATRICOPEPTIDE-LIKE HELICAL DOMAIN-CONTAINING PROTEIN-RELATED"/>
    <property type="match status" value="1"/>
</dbReference>
<comment type="caution">
    <text evidence="3">The sequence shown here is derived from an EMBL/GenBank/DDBJ whole genome shotgun (WGS) entry which is preliminary data.</text>
</comment>
<dbReference type="AlphaFoldDB" id="A0AAN9QRE6"/>
<dbReference type="Gene3D" id="1.25.40.10">
    <property type="entry name" value="Tetratricopeptide repeat domain"/>
    <property type="match status" value="1"/>
</dbReference>
<dbReference type="PANTHER" id="PTHR36888:SF2">
    <property type="entry name" value="TETRATRICOPEPTIDE REPEAT (TPR)-LIKE SUPERFAMILY PROTEIN"/>
    <property type="match status" value="1"/>
</dbReference>
<evidence type="ECO:0000313" key="4">
    <source>
        <dbReference type="Proteomes" id="UP001374584"/>
    </source>
</evidence>